<organism evidence="2 3">
    <name type="scientific">Armillaria solidipes</name>
    <dbReference type="NCBI Taxonomy" id="1076256"/>
    <lineage>
        <taxon>Eukaryota</taxon>
        <taxon>Fungi</taxon>
        <taxon>Dikarya</taxon>
        <taxon>Basidiomycota</taxon>
        <taxon>Agaricomycotina</taxon>
        <taxon>Agaricomycetes</taxon>
        <taxon>Agaricomycetidae</taxon>
        <taxon>Agaricales</taxon>
        <taxon>Marasmiineae</taxon>
        <taxon>Physalacriaceae</taxon>
        <taxon>Armillaria</taxon>
    </lineage>
</organism>
<feature type="non-terminal residue" evidence="2">
    <location>
        <position position="165"/>
    </location>
</feature>
<feature type="compositionally biased region" description="Basic and acidic residues" evidence="1">
    <location>
        <begin position="130"/>
        <end position="141"/>
    </location>
</feature>
<dbReference type="EMBL" id="KZ293441">
    <property type="protein sequence ID" value="PBK66452.1"/>
    <property type="molecule type" value="Genomic_DNA"/>
</dbReference>
<dbReference type="AlphaFoldDB" id="A0A2H3BHD6"/>
<protein>
    <submittedName>
        <fullName evidence="2">Uncharacterized protein</fullName>
    </submittedName>
</protein>
<name>A0A2H3BHD6_9AGAR</name>
<dbReference type="Proteomes" id="UP000218334">
    <property type="component" value="Unassembled WGS sequence"/>
</dbReference>
<sequence>MLRVAKSLNVRLDMQTPSRDVRRQIPLWHHVGFKKTTIQKRYGSRAVKCLMEKHEVETAGEAADVTLRLGSATHKGRRNCACDPCRQDRLQRDCENPHECALTADKWLNQLEEKWDPRRLDQNDGLDLTQEDKANNDEARENNGTIRFDPSIDNKSTLAEGIRIF</sequence>
<evidence type="ECO:0000256" key="1">
    <source>
        <dbReference type="SAM" id="MobiDB-lite"/>
    </source>
</evidence>
<proteinExistence type="predicted"/>
<accession>A0A2H3BHD6</accession>
<evidence type="ECO:0000313" key="2">
    <source>
        <dbReference type="EMBL" id="PBK66452.1"/>
    </source>
</evidence>
<reference evidence="3" key="1">
    <citation type="journal article" date="2017" name="Nat. Ecol. Evol.">
        <title>Genome expansion and lineage-specific genetic innovations in the forest pathogenic fungi Armillaria.</title>
        <authorList>
            <person name="Sipos G."/>
            <person name="Prasanna A.N."/>
            <person name="Walter M.C."/>
            <person name="O'Connor E."/>
            <person name="Balint B."/>
            <person name="Krizsan K."/>
            <person name="Kiss B."/>
            <person name="Hess J."/>
            <person name="Varga T."/>
            <person name="Slot J."/>
            <person name="Riley R."/>
            <person name="Boka B."/>
            <person name="Rigling D."/>
            <person name="Barry K."/>
            <person name="Lee J."/>
            <person name="Mihaltcheva S."/>
            <person name="LaButti K."/>
            <person name="Lipzen A."/>
            <person name="Waldron R."/>
            <person name="Moloney N.M."/>
            <person name="Sperisen C."/>
            <person name="Kredics L."/>
            <person name="Vagvoelgyi C."/>
            <person name="Patrignani A."/>
            <person name="Fitzpatrick D."/>
            <person name="Nagy I."/>
            <person name="Doyle S."/>
            <person name="Anderson J.B."/>
            <person name="Grigoriev I.V."/>
            <person name="Gueldener U."/>
            <person name="Muensterkoetter M."/>
            <person name="Nagy L.G."/>
        </authorList>
    </citation>
    <scope>NUCLEOTIDE SEQUENCE [LARGE SCALE GENOMIC DNA]</scope>
    <source>
        <strain evidence="3">28-4</strain>
    </source>
</reference>
<gene>
    <name evidence="2" type="ORF">ARMSODRAFT_916747</name>
</gene>
<keyword evidence="3" id="KW-1185">Reference proteome</keyword>
<dbReference type="STRING" id="1076256.A0A2H3BHD6"/>
<evidence type="ECO:0000313" key="3">
    <source>
        <dbReference type="Proteomes" id="UP000218334"/>
    </source>
</evidence>
<feature type="region of interest" description="Disordered" evidence="1">
    <location>
        <begin position="120"/>
        <end position="148"/>
    </location>
</feature>